<proteinExistence type="inferred from homology"/>
<keyword evidence="10 15" id="KW-1133">Transmembrane helix</keyword>
<evidence type="ECO:0000256" key="3">
    <source>
        <dbReference type="ARBA" id="ARBA00022475"/>
    </source>
</evidence>
<organism evidence="16 17">
    <name type="scientific">Gangjinia marincola</name>
    <dbReference type="NCBI Taxonomy" id="578463"/>
    <lineage>
        <taxon>Bacteria</taxon>
        <taxon>Pseudomonadati</taxon>
        <taxon>Bacteroidota</taxon>
        <taxon>Flavobacteriia</taxon>
        <taxon>Flavobacteriales</taxon>
        <taxon>Flavobacteriaceae</taxon>
        <taxon>Gangjinia</taxon>
    </lineage>
</organism>
<comment type="subcellular location">
    <subcellularLocation>
        <location evidence="1">Cell membrane</location>
        <topology evidence="1">Multi-pass membrane protein</topology>
    </subcellularLocation>
</comment>
<feature type="transmembrane region" description="Helical" evidence="15">
    <location>
        <begin position="95"/>
        <end position="116"/>
    </location>
</feature>
<evidence type="ECO:0000256" key="2">
    <source>
        <dbReference type="ARBA" id="ARBA00005967"/>
    </source>
</evidence>
<comment type="similarity">
    <text evidence="2">Belongs to the bacterial diacylglycerol kinase family.</text>
</comment>
<keyword evidence="12 15" id="KW-0472">Membrane</keyword>
<dbReference type="InterPro" id="IPR000829">
    <property type="entry name" value="DAGK"/>
</dbReference>
<evidence type="ECO:0000256" key="12">
    <source>
        <dbReference type="ARBA" id="ARBA00023136"/>
    </source>
</evidence>
<dbReference type="CDD" id="cd14265">
    <property type="entry name" value="UDPK_IM_like"/>
    <property type="match status" value="1"/>
</dbReference>
<keyword evidence="17" id="KW-1185">Reference proteome</keyword>
<evidence type="ECO:0000256" key="11">
    <source>
        <dbReference type="ARBA" id="ARBA00023098"/>
    </source>
</evidence>
<keyword evidence="14" id="KW-1208">Phospholipid metabolism</keyword>
<evidence type="ECO:0000256" key="1">
    <source>
        <dbReference type="ARBA" id="ARBA00004651"/>
    </source>
</evidence>
<accession>A0ABN1MG29</accession>
<keyword evidence="9" id="KW-0067">ATP-binding</keyword>
<evidence type="ECO:0000313" key="17">
    <source>
        <dbReference type="Proteomes" id="UP001500507"/>
    </source>
</evidence>
<dbReference type="RefSeq" id="WP_343764554.1">
    <property type="nucleotide sequence ID" value="NZ_BAAAFG010000012.1"/>
</dbReference>
<evidence type="ECO:0000256" key="15">
    <source>
        <dbReference type="SAM" id="Phobius"/>
    </source>
</evidence>
<evidence type="ECO:0000256" key="10">
    <source>
        <dbReference type="ARBA" id="ARBA00022989"/>
    </source>
</evidence>
<keyword evidence="4" id="KW-0444">Lipid biosynthesis</keyword>
<dbReference type="PANTHER" id="PTHR34299:SF1">
    <property type="entry name" value="DIACYLGLYCEROL KINASE"/>
    <property type="match status" value="1"/>
</dbReference>
<evidence type="ECO:0000256" key="4">
    <source>
        <dbReference type="ARBA" id="ARBA00022516"/>
    </source>
</evidence>
<evidence type="ECO:0000256" key="14">
    <source>
        <dbReference type="ARBA" id="ARBA00023264"/>
    </source>
</evidence>
<dbReference type="GO" id="GO:0016301">
    <property type="term" value="F:kinase activity"/>
    <property type="evidence" value="ECO:0007669"/>
    <property type="project" value="UniProtKB-KW"/>
</dbReference>
<dbReference type="InterPro" id="IPR033717">
    <property type="entry name" value="UDPK"/>
</dbReference>
<keyword evidence="7" id="KW-0547">Nucleotide-binding</keyword>
<keyword evidence="11" id="KW-0443">Lipid metabolism</keyword>
<evidence type="ECO:0000256" key="13">
    <source>
        <dbReference type="ARBA" id="ARBA00023209"/>
    </source>
</evidence>
<name>A0ABN1MG29_9FLAO</name>
<dbReference type="Proteomes" id="UP001500507">
    <property type="component" value="Unassembled WGS sequence"/>
</dbReference>
<evidence type="ECO:0000256" key="7">
    <source>
        <dbReference type="ARBA" id="ARBA00022741"/>
    </source>
</evidence>
<keyword evidence="13" id="KW-0594">Phospholipid biosynthesis</keyword>
<evidence type="ECO:0000256" key="6">
    <source>
        <dbReference type="ARBA" id="ARBA00022692"/>
    </source>
</evidence>
<evidence type="ECO:0000256" key="9">
    <source>
        <dbReference type="ARBA" id="ARBA00022840"/>
    </source>
</evidence>
<evidence type="ECO:0000256" key="8">
    <source>
        <dbReference type="ARBA" id="ARBA00022777"/>
    </source>
</evidence>
<sequence>MSKNFIVSRIKSVGYAAKGAWLLIKNEPSIKVQSIIAVIVTIAGFLLDISREEWMLQFLAIGLVMGVEGVNTAIEKTADFIHPDFDTNIGQIKDIAAGAVFIAAIIAIAIGMIIYLPKLV</sequence>
<dbReference type="InterPro" id="IPR036945">
    <property type="entry name" value="DAGK_sf"/>
</dbReference>
<keyword evidence="8 16" id="KW-0418">Kinase</keyword>
<dbReference type="Gene3D" id="1.10.287.3610">
    <property type="match status" value="1"/>
</dbReference>
<dbReference type="Pfam" id="PF01219">
    <property type="entry name" value="DAGK_prokar"/>
    <property type="match status" value="1"/>
</dbReference>
<keyword evidence="6 15" id="KW-0812">Transmembrane</keyword>
<reference evidence="16 17" key="1">
    <citation type="journal article" date="2019" name="Int. J. Syst. Evol. Microbiol.">
        <title>The Global Catalogue of Microorganisms (GCM) 10K type strain sequencing project: providing services to taxonomists for standard genome sequencing and annotation.</title>
        <authorList>
            <consortium name="The Broad Institute Genomics Platform"/>
            <consortium name="The Broad Institute Genome Sequencing Center for Infectious Disease"/>
            <person name="Wu L."/>
            <person name="Ma J."/>
        </authorList>
    </citation>
    <scope>NUCLEOTIDE SEQUENCE [LARGE SCALE GENOMIC DNA]</scope>
    <source>
        <strain evidence="16 17">JCM 16082</strain>
    </source>
</reference>
<keyword evidence="3" id="KW-1003">Cell membrane</keyword>
<evidence type="ECO:0000256" key="5">
    <source>
        <dbReference type="ARBA" id="ARBA00022679"/>
    </source>
</evidence>
<protein>
    <submittedName>
        <fullName evidence="16">Diacylglycerol kinase family protein</fullName>
    </submittedName>
</protein>
<dbReference type="PANTHER" id="PTHR34299">
    <property type="entry name" value="DIACYLGLYCEROL KINASE"/>
    <property type="match status" value="1"/>
</dbReference>
<comment type="caution">
    <text evidence="16">The sequence shown here is derived from an EMBL/GenBank/DDBJ whole genome shotgun (WGS) entry which is preliminary data.</text>
</comment>
<evidence type="ECO:0000313" key="16">
    <source>
        <dbReference type="EMBL" id="GAA0871809.1"/>
    </source>
</evidence>
<gene>
    <name evidence="16" type="ORF">GCM10009117_09550</name>
</gene>
<keyword evidence="5" id="KW-0808">Transferase</keyword>
<dbReference type="EMBL" id="BAAAFG010000012">
    <property type="protein sequence ID" value="GAA0871809.1"/>
    <property type="molecule type" value="Genomic_DNA"/>
</dbReference>